<dbReference type="EMBL" id="CAEKDK010000002">
    <property type="protein sequence ID" value="CAB4268656.1"/>
    <property type="molecule type" value="Genomic_DNA"/>
</dbReference>
<evidence type="ECO:0000313" key="3">
    <source>
        <dbReference type="EMBL" id="CAB4299083.1"/>
    </source>
</evidence>
<protein>
    <submittedName>
        <fullName evidence="2">Uncharacterized protein</fullName>
    </submittedName>
</protein>
<evidence type="ECO:0000313" key="2">
    <source>
        <dbReference type="EMBL" id="CAB4268656.1"/>
    </source>
</evidence>
<feature type="region of interest" description="Disordered" evidence="1">
    <location>
        <begin position="1"/>
        <end position="39"/>
    </location>
</feature>
<name>A0A6J5TX46_PRUAR</name>
<dbReference type="EMBL" id="CAEKKB010000002">
    <property type="protein sequence ID" value="CAB4299083.1"/>
    <property type="molecule type" value="Genomic_DNA"/>
</dbReference>
<evidence type="ECO:0000313" key="4">
    <source>
        <dbReference type="Proteomes" id="UP000507222"/>
    </source>
</evidence>
<proteinExistence type="predicted"/>
<sequence length="63" mass="7120">MVDTPPRMRDGQETTNSDDNVGQASVRSNSSHRSNADRARLQHVEQVVDNLSHKVHYFLASQE</sequence>
<reference evidence="5" key="1">
    <citation type="journal article" date="2020" name="Genome Biol.">
        <title>Gamete binning: chromosome-level and haplotype-resolved genome assembly enabled by high-throughput single-cell sequencing of gamete genomes.</title>
        <authorList>
            <person name="Campoy J.A."/>
            <person name="Sun H."/>
            <person name="Goel M."/>
            <person name="Jiao W.-B."/>
            <person name="Folz-Donahue K."/>
            <person name="Wang N."/>
            <person name="Rubio M."/>
            <person name="Liu C."/>
            <person name="Kukat C."/>
            <person name="Ruiz D."/>
            <person name="Huettel B."/>
            <person name="Schneeberger K."/>
        </authorList>
    </citation>
    <scope>NUCLEOTIDE SEQUENCE [LARGE SCALE GENOMIC DNA]</scope>
    <source>
        <strain evidence="5">cv. Rojo Pasion</strain>
    </source>
</reference>
<dbReference type="AlphaFoldDB" id="A0A6J5TX46"/>
<reference evidence="2 4" key="2">
    <citation type="submission" date="2020-05" db="EMBL/GenBank/DDBJ databases">
        <authorList>
            <person name="Campoy J."/>
            <person name="Schneeberger K."/>
            <person name="Spophaly S."/>
        </authorList>
    </citation>
    <scope>NUCLEOTIDE SEQUENCE [LARGE SCALE GENOMIC DNA]</scope>
    <source>
        <strain evidence="2">PruArmRojPasFocal</strain>
    </source>
</reference>
<evidence type="ECO:0000313" key="5">
    <source>
        <dbReference type="Proteomes" id="UP000507245"/>
    </source>
</evidence>
<evidence type="ECO:0000256" key="1">
    <source>
        <dbReference type="SAM" id="MobiDB-lite"/>
    </source>
</evidence>
<organism evidence="2 4">
    <name type="scientific">Prunus armeniaca</name>
    <name type="common">Apricot</name>
    <name type="synonym">Armeniaca vulgaris</name>
    <dbReference type="NCBI Taxonomy" id="36596"/>
    <lineage>
        <taxon>Eukaryota</taxon>
        <taxon>Viridiplantae</taxon>
        <taxon>Streptophyta</taxon>
        <taxon>Embryophyta</taxon>
        <taxon>Tracheophyta</taxon>
        <taxon>Spermatophyta</taxon>
        <taxon>Magnoliopsida</taxon>
        <taxon>eudicotyledons</taxon>
        <taxon>Gunneridae</taxon>
        <taxon>Pentapetalae</taxon>
        <taxon>rosids</taxon>
        <taxon>fabids</taxon>
        <taxon>Rosales</taxon>
        <taxon>Rosaceae</taxon>
        <taxon>Amygdaloideae</taxon>
        <taxon>Amygdaleae</taxon>
        <taxon>Prunus</taxon>
    </lineage>
</organism>
<feature type="compositionally biased region" description="Polar residues" evidence="1">
    <location>
        <begin position="13"/>
        <end position="33"/>
    </location>
</feature>
<gene>
    <name evidence="2" type="ORF">CURHAP_LOCUS12683</name>
    <name evidence="3" type="ORF">ORAREDHAP_LOCUS12455</name>
</gene>
<dbReference type="Proteomes" id="UP000507245">
    <property type="component" value="Unassembled WGS sequence"/>
</dbReference>
<accession>A0A6J5TX46</accession>
<keyword evidence="5" id="KW-1185">Reference proteome</keyword>
<dbReference type="Proteomes" id="UP000507222">
    <property type="component" value="Unassembled WGS sequence"/>
</dbReference>
<feature type="compositionally biased region" description="Basic and acidic residues" evidence="1">
    <location>
        <begin position="1"/>
        <end position="12"/>
    </location>
</feature>